<dbReference type="InterPro" id="IPR050223">
    <property type="entry name" value="D-isomer_2-hydroxyacid_DH"/>
</dbReference>
<dbReference type="CDD" id="cd05301">
    <property type="entry name" value="GDH"/>
    <property type="match status" value="1"/>
</dbReference>
<dbReference type="GO" id="GO:0030267">
    <property type="term" value="F:glyoxylate reductase (NADPH) activity"/>
    <property type="evidence" value="ECO:0007669"/>
    <property type="project" value="TreeGrafter"/>
</dbReference>
<evidence type="ECO:0000256" key="2">
    <source>
        <dbReference type="ARBA" id="ARBA00023002"/>
    </source>
</evidence>
<feature type="domain" description="D-isomer specific 2-hydroxyacid dehydrogenase catalytic" evidence="5">
    <location>
        <begin position="99"/>
        <end position="376"/>
    </location>
</feature>
<dbReference type="FunFam" id="3.40.50.720:FF:000026">
    <property type="entry name" value="Glyoxylate/hydroxypyruvate reductase B"/>
    <property type="match status" value="1"/>
</dbReference>
<evidence type="ECO:0000313" key="8">
    <source>
        <dbReference type="RefSeq" id="XP_055368947.1"/>
    </source>
</evidence>
<evidence type="ECO:0000259" key="5">
    <source>
        <dbReference type="Pfam" id="PF00389"/>
    </source>
</evidence>
<accession>A0A9W2Y4Q3</accession>
<dbReference type="PANTHER" id="PTHR10996">
    <property type="entry name" value="2-HYDROXYACID DEHYDROGENASE-RELATED"/>
    <property type="match status" value="1"/>
</dbReference>
<dbReference type="GO" id="GO:0016618">
    <property type="term" value="F:hydroxypyruvate reductase [NAD(P)H] activity"/>
    <property type="evidence" value="ECO:0007669"/>
    <property type="project" value="TreeGrafter"/>
</dbReference>
<evidence type="ECO:0000256" key="4">
    <source>
        <dbReference type="RuleBase" id="RU003719"/>
    </source>
</evidence>
<reference evidence="8" key="1">
    <citation type="submission" date="2025-08" db="UniProtKB">
        <authorList>
            <consortium name="RefSeq"/>
        </authorList>
    </citation>
    <scope>IDENTIFICATION</scope>
</reference>
<name>A0A9W2Y4Q3_BETSP</name>
<dbReference type="GO" id="GO:0005829">
    <property type="term" value="C:cytosol"/>
    <property type="evidence" value="ECO:0007669"/>
    <property type="project" value="TreeGrafter"/>
</dbReference>
<gene>
    <name evidence="8" type="primary">zgc:136493</name>
</gene>
<evidence type="ECO:0000256" key="3">
    <source>
        <dbReference type="ARBA" id="ARBA00073306"/>
    </source>
</evidence>
<sequence length="379" mass="41167">MHVVHDGTGGDVQGFTRARMSHLRYVRCVKKLWALAQRLWVFKTTAQRHQKVMEEEKPWALISEVGGDGLLEDVTDVLTRHFHIISHRDFLQNPRLHGPRIRAVFQWNAQPVAEPALLALLPSLKVVANGGVGVDHLDVGYINSVGVKVTNTPAVVSSATADMAMGLLLASARRIVEGHQVAVDPKAAAPIANNLLGVEVTGSTLGIIGMGDIGYKIAQRSKGFDMKILYHNRKRRSVEDERAVGATYCPNVDELLQGSDFVMVAVNLTPETTGLIGHRELLLMKPTATLVNVSRGLVVDQDALVKALLCGSIRAAALDVTHPEPLPRDHPLLSLPNVLITPHVGTHTYATTRRMVQMMADSALAVIQGQVVPNEVTAK</sequence>
<dbReference type="InterPro" id="IPR036291">
    <property type="entry name" value="NAD(P)-bd_dom_sf"/>
</dbReference>
<dbReference type="GeneID" id="114866283"/>
<evidence type="ECO:0000256" key="1">
    <source>
        <dbReference type="ARBA" id="ARBA00005854"/>
    </source>
</evidence>
<evidence type="ECO:0000313" key="7">
    <source>
        <dbReference type="Proteomes" id="UP000515150"/>
    </source>
</evidence>
<evidence type="ECO:0000259" key="6">
    <source>
        <dbReference type="Pfam" id="PF02826"/>
    </source>
</evidence>
<dbReference type="Gene3D" id="3.40.50.720">
    <property type="entry name" value="NAD(P)-binding Rossmann-like Domain"/>
    <property type="match status" value="2"/>
</dbReference>
<keyword evidence="7" id="KW-1185">Reference proteome</keyword>
<dbReference type="RefSeq" id="XP_055368947.1">
    <property type="nucleotide sequence ID" value="XM_055512972.1"/>
</dbReference>
<dbReference type="InterPro" id="IPR006139">
    <property type="entry name" value="D-isomer_2_OHA_DH_cat_dom"/>
</dbReference>
<dbReference type="Pfam" id="PF00389">
    <property type="entry name" value="2-Hacid_dh"/>
    <property type="match status" value="1"/>
</dbReference>
<dbReference type="InterPro" id="IPR006140">
    <property type="entry name" value="D-isomer_DH_NAD-bd"/>
</dbReference>
<feature type="domain" description="D-isomer specific 2-hydroxyacid dehydrogenase NAD-binding" evidence="6">
    <location>
        <begin position="165"/>
        <end position="345"/>
    </location>
</feature>
<dbReference type="PANTHER" id="PTHR10996:SF257">
    <property type="entry name" value="GLYOXYLATE REDUCTASE 1"/>
    <property type="match status" value="1"/>
</dbReference>
<dbReference type="AlphaFoldDB" id="A0A9W2Y4Q3"/>
<dbReference type="SUPFAM" id="SSF51735">
    <property type="entry name" value="NAD(P)-binding Rossmann-fold domains"/>
    <property type="match status" value="1"/>
</dbReference>
<dbReference type="SUPFAM" id="SSF52283">
    <property type="entry name" value="Formate/glycerate dehydrogenase catalytic domain-like"/>
    <property type="match status" value="1"/>
</dbReference>
<dbReference type="OrthoDB" id="298012at2759"/>
<keyword evidence="2 4" id="KW-0560">Oxidoreductase</keyword>
<proteinExistence type="inferred from homology"/>
<dbReference type="Proteomes" id="UP000515150">
    <property type="component" value="Chromosome 11"/>
</dbReference>
<dbReference type="GO" id="GO:0051287">
    <property type="term" value="F:NAD binding"/>
    <property type="evidence" value="ECO:0007669"/>
    <property type="project" value="InterPro"/>
</dbReference>
<organism evidence="7 8">
    <name type="scientific">Betta splendens</name>
    <name type="common">Siamese fighting fish</name>
    <dbReference type="NCBI Taxonomy" id="158456"/>
    <lineage>
        <taxon>Eukaryota</taxon>
        <taxon>Metazoa</taxon>
        <taxon>Chordata</taxon>
        <taxon>Craniata</taxon>
        <taxon>Vertebrata</taxon>
        <taxon>Euteleostomi</taxon>
        <taxon>Actinopterygii</taxon>
        <taxon>Neopterygii</taxon>
        <taxon>Teleostei</taxon>
        <taxon>Neoteleostei</taxon>
        <taxon>Acanthomorphata</taxon>
        <taxon>Anabantaria</taxon>
        <taxon>Anabantiformes</taxon>
        <taxon>Anabantoidei</taxon>
        <taxon>Osphronemidae</taxon>
        <taxon>Betta</taxon>
    </lineage>
</organism>
<protein>
    <recommendedName>
        <fullName evidence="3">Glyoxylate reductase/hydroxypyruvate reductase</fullName>
    </recommendedName>
</protein>
<comment type="similarity">
    <text evidence="1 4">Belongs to the D-isomer specific 2-hydroxyacid dehydrogenase family.</text>
</comment>
<dbReference type="Pfam" id="PF02826">
    <property type="entry name" value="2-Hacid_dh_C"/>
    <property type="match status" value="1"/>
</dbReference>